<dbReference type="EMBL" id="VAHF01000004">
    <property type="protein sequence ID" value="TXG63653.1"/>
    <property type="molecule type" value="Genomic_DNA"/>
</dbReference>
<dbReference type="AlphaFoldDB" id="A0A5C7I2B9"/>
<evidence type="ECO:0000256" key="1">
    <source>
        <dbReference type="SAM" id="MobiDB-lite"/>
    </source>
</evidence>
<evidence type="ECO:0000313" key="3">
    <source>
        <dbReference type="EMBL" id="TXG63653.1"/>
    </source>
</evidence>
<protein>
    <recommendedName>
        <fullName evidence="2">Transposase MuDR plant domain-containing protein</fullName>
    </recommendedName>
</protein>
<organism evidence="3 4">
    <name type="scientific">Acer yangbiense</name>
    <dbReference type="NCBI Taxonomy" id="1000413"/>
    <lineage>
        <taxon>Eukaryota</taxon>
        <taxon>Viridiplantae</taxon>
        <taxon>Streptophyta</taxon>
        <taxon>Embryophyta</taxon>
        <taxon>Tracheophyta</taxon>
        <taxon>Spermatophyta</taxon>
        <taxon>Magnoliopsida</taxon>
        <taxon>eudicotyledons</taxon>
        <taxon>Gunneridae</taxon>
        <taxon>Pentapetalae</taxon>
        <taxon>rosids</taxon>
        <taxon>malvids</taxon>
        <taxon>Sapindales</taxon>
        <taxon>Sapindaceae</taxon>
        <taxon>Hippocastanoideae</taxon>
        <taxon>Acereae</taxon>
        <taxon>Acer</taxon>
    </lineage>
</organism>
<dbReference type="Proteomes" id="UP000323000">
    <property type="component" value="Chromosome 4"/>
</dbReference>
<dbReference type="PANTHER" id="PTHR31973">
    <property type="entry name" value="POLYPROTEIN, PUTATIVE-RELATED"/>
    <property type="match status" value="1"/>
</dbReference>
<evidence type="ECO:0000313" key="4">
    <source>
        <dbReference type="Proteomes" id="UP000323000"/>
    </source>
</evidence>
<reference evidence="4" key="1">
    <citation type="journal article" date="2019" name="Gigascience">
        <title>De novo genome assembly of the endangered Acer yangbiense, a plant species with extremely small populations endemic to Yunnan Province, China.</title>
        <authorList>
            <person name="Yang J."/>
            <person name="Wariss H.M."/>
            <person name="Tao L."/>
            <person name="Zhang R."/>
            <person name="Yun Q."/>
            <person name="Hollingsworth P."/>
            <person name="Dao Z."/>
            <person name="Luo G."/>
            <person name="Guo H."/>
            <person name="Ma Y."/>
            <person name="Sun W."/>
        </authorList>
    </citation>
    <scope>NUCLEOTIDE SEQUENCE [LARGE SCALE GENOMIC DNA]</scope>
    <source>
        <strain evidence="4">cv. Malutang</strain>
    </source>
</reference>
<comment type="caution">
    <text evidence="3">The sequence shown here is derived from an EMBL/GenBank/DDBJ whole genome shotgun (WGS) entry which is preliminary data.</text>
</comment>
<dbReference type="OrthoDB" id="1918246at2759"/>
<evidence type="ECO:0000259" key="2">
    <source>
        <dbReference type="Pfam" id="PF03108"/>
    </source>
</evidence>
<dbReference type="PANTHER" id="PTHR31973:SF187">
    <property type="entry name" value="MUTATOR TRANSPOSASE MUDRA PROTEIN"/>
    <property type="match status" value="1"/>
</dbReference>
<gene>
    <name evidence="3" type="ORF">EZV62_010647</name>
</gene>
<feature type="region of interest" description="Disordered" evidence="1">
    <location>
        <begin position="339"/>
        <end position="363"/>
    </location>
</feature>
<dbReference type="InterPro" id="IPR004332">
    <property type="entry name" value="Transposase_MuDR"/>
</dbReference>
<keyword evidence="4" id="KW-1185">Reference proteome</keyword>
<name>A0A5C7I2B9_9ROSI</name>
<accession>A0A5C7I2B9</accession>
<sequence>MLPFRVQARYSQNHQWASYPNGTISFEDGHIIGNAKFTREVINRYAIQEGFTLKKIKNDRYMYTVTCKNDACDWRLHASCLTNKVTFMIMSVRGSHSMCPRVAENKEATSRWVASVLGNFIHSNPNGKAKLFKNELQERFAVKVDNQTIYRANKIVLETLKSDHVEAYAKLRKCGNAIRSYNSGTYVMVAMNPDVKSDNPTFLIFYMSFKACELEPVEKWARHAFEPSLKVDHVSNNISECFNSCIREDRDKPKLQLLENFRRKIMVRFCEKWAKAEKLNDTITPYAKDNLNMNEKEARKLQVIYENDEAWKMAYDGNINPILDESKWPEFESQNIEPPVKKMNMGRPKKKRTRAPAKPRAPNATFSKRFHYVENLDTIGQPVHLR</sequence>
<feature type="domain" description="Transposase MuDR plant" evidence="2">
    <location>
        <begin position="38"/>
        <end position="89"/>
    </location>
</feature>
<feature type="compositionally biased region" description="Basic residues" evidence="1">
    <location>
        <begin position="347"/>
        <end position="357"/>
    </location>
</feature>
<dbReference type="Pfam" id="PF03108">
    <property type="entry name" value="DBD_Tnp_Mut"/>
    <property type="match status" value="1"/>
</dbReference>
<proteinExistence type="predicted"/>